<proteinExistence type="predicted"/>
<gene>
    <name evidence="1" type="ORF">SFRICE_033049</name>
</gene>
<reference evidence="1" key="1">
    <citation type="submission" date="2016-07" db="EMBL/GenBank/DDBJ databases">
        <authorList>
            <person name="Bretaudeau A."/>
        </authorList>
    </citation>
    <scope>NUCLEOTIDE SEQUENCE</scope>
    <source>
        <strain evidence="1">Rice</strain>
        <tissue evidence="1">Whole body</tissue>
    </source>
</reference>
<organism evidence="1">
    <name type="scientific">Spodoptera frugiperda</name>
    <name type="common">Fall armyworm</name>
    <dbReference type="NCBI Taxonomy" id="7108"/>
    <lineage>
        <taxon>Eukaryota</taxon>
        <taxon>Metazoa</taxon>
        <taxon>Ecdysozoa</taxon>
        <taxon>Arthropoda</taxon>
        <taxon>Hexapoda</taxon>
        <taxon>Insecta</taxon>
        <taxon>Pterygota</taxon>
        <taxon>Neoptera</taxon>
        <taxon>Endopterygota</taxon>
        <taxon>Lepidoptera</taxon>
        <taxon>Glossata</taxon>
        <taxon>Ditrysia</taxon>
        <taxon>Noctuoidea</taxon>
        <taxon>Noctuidae</taxon>
        <taxon>Amphipyrinae</taxon>
        <taxon>Spodoptera</taxon>
    </lineage>
</organism>
<dbReference type="EMBL" id="ODYU01007569">
    <property type="protein sequence ID" value="SOQ50451.1"/>
    <property type="molecule type" value="Genomic_DNA"/>
</dbReference>
<sequence>MCTSAYPFGDKRCDDMKNHLDYGFLPPMFNIYSEEENSCRAQYVMNTHTVIFKPNKQKRDTQQ</sequence>
<protein>
    <submittedName>
        <fullName evidence="1">SFRICE_033049</fullName>
    </submittedName>
</protein>
<accession>A0A2H1WBJ3</accession>
<dbReference type="AlphaFoldDB" id="A0A2H1WBJ3"/>
<name>A0A2H1WBJ3_SPOFR</name>
<evidence type="ECO:0000313" key="1">
    <source>
        <dbReference type="EMBL" id="SOQ50451.1"/>
    </source>
</evidence>